<dbReference type="PROSITE" id="PS00221">
    <property type="entry name" value="MIP"/>
    <property type="match status" value="1"/>
</dbReference>
<feature type="transmembrane region" description="Helical" evidence="8">
    <location>
        <begin position="211"/>
        <end position="234"/>
    </location>
</feature>
<dbReference type="SUPFAM" id="SSF81338">
    <property type="entry name" value="Aquaporin-like"/>
    <property type="match status" value="1"/>
</dbReference>
<dbReference type="InterPro" id="IPR023271">
    <property type="entry name" value="Aquaporin-like"/>
</dbReference>
<dbReference type="GO" id="GO:0005886">
    <property type="term" value="C:plasma membrane"/>
    <property type="evidence" value="ECO:0007669"/>
    <property type="project" value="TreeGrafter"/>
</dbReference>
<dbReference type="RefSeq" id="WP_089903063.1">
    <property type="nucleotide sequence ID" value="NZ_FOJG01000002.1"/>
</dbReference>
<gene>
    <name evidence="9" type="ORF">SAMN04488122_6394</name>
</gene>
<protein>
    <submittedName>
        <fullName evidence="9">Glycerol uptake facilitator protein</fullName>
    </submittedName>
</protein>
<evidence type="ECO:0000256" key="8">
    <source>
        <dbReference type="SAM" id="Phobius"/>
    </source>
</evidence>
<dbReference type="Gene3D" id="1.20.1080.10">
    <property type="entry name" value="Glycerol uptake facilitator protein"/>
    <property type="match status" value="1"/>
</dbReference>
<evidence type="ECO:0000256" key="5">
    <source>
        <dbReference type="ARBA" id="ARBA00022989"/>
    </source>
</evidence>
<feature type="transmembrane region" description="Helical" evidence="8">
    <location>
        <begin position="134"/>
        <end position="151"/>
    </location>
</feature>
<dbReference type="NCBIfam" id="TIGR00861">
    <property type="entry name" value="MIP"/>
    <property type="match status" value="1"/>
</dbReference>
<comment type="subcellular location">
    <subcellularLocation>
        <location evidence="1">Membrane</location>
        <topology evidence="1">Multi-pass membrane protein</topology>
    </subcellularLocation>
</comment>
<dbReference type="GO" id="GO:0015254">
    <property type="term" value="F:glycerol channel activity"/>
    <property type="evidence" value="ECO:0007669"/>
    <property type="project" value="TreeGrafter"/>
</dbReference>
<reference evidence="10" key="1">
    <citation type="submission" date="2016-10" db="EMBL/GenBank/DDBJ databases">
        <authorList>
            <person name="Varghese N."/>
            <person name="Submissions S."/>
        </authorList>
    </citation>
    <scope>NUCLEOTIDE SEQUENCE [LARGE SCALE GENOMIC DNA]</scope>
    <source>
        <strain evidence="10">DSM 3695</strain>
    </source>
</reference>
<dbReference type="EMBL" id="FOJG01000002">
    <property type="protein sequence ID" value="SEW55467.1"/>
    <property type="molecule type" value="Genomic_DNA"/>
</dbReference>
<dbReference type="OrthoDB" id="9807293at2"/>
<dbReference type="InterPro" id="IPR050363">
    <property type="entry name" value="MIP/Aquaporin"/>
</dbReference>
<evidence type="ECO:0000256" key="2">
    <source>
        <dbReference type="ARBA" id="ARBA00006175"/>
    </source>
</evidence>
<evidence type="ECO:0000313" key="10">
    <source>
        <dbReference type="Proteomes" id="UP000199310"/>
    </source>
</evidence>
<dbReference type="STRING" id="29529.SAMN04488122_6394"/>
<keyword evidence="3 7" id="KW-0813">Transport</keyword>
<dbReference type="PANTHER" id="PTHR43829">
    <property type="entry name" value="AQUAPORIN OR AQUAGLYCEROPORIN RELATED"/>
    <property type="match status" value="1"/>
</dbReference>
<sequence length="236" mass="24990">MSPYLAEIIGTAFLIVLGDGVVASVILAKSKGNQGGWIVITLGWGMAVFIGVYATAKYSGAHLNPAVTFAQALQGKFPWEQVPAYMAAQVGGAMLGALLVWLCYKKHFDATTDADTKLGVFCTIPAIRDLKYNFLTEFIATMVFILAISYITGPTAGIGSLDALPVAFVVLAIGLSLGGPTGYAINPARDLGPRLMHFLLPISGKRDSDWAYAWVPVFGPLAGAAAGAFLYQYFLS</sequence>
<dbReference type="Pfam" id="PF00230">
    <property type="entry name" value="MIP"/>
    <property type="match status" value="1"/>
</dbReference>
<evidence type="ECO:0000256" key="6">
    <source>
        <dbReference type="ARBA" id="ARBA00023136"/>
    </source>
</evidence>
<proteinExistence type="inferred from homology"/>
<dbReference type="InterPro" id="IPR000425">
    <property type="entry name" value="MIP"/>
</dbReference>
<keyword evidence="6 8" id="KW-0472">Membrane</keyword>
<evidence type="ECO:0000313" key="9">
    <source>
        <dbReference type="EMBL" id="SEW55467.1"/>
    </source>
</evidence>
<keyword evidence="5 8" id="KW-1133">Transmembrane helix</keyword>
<name>A0A1I0SD06_9BACT</name>
<keyword evidence="10" id="KW-1185">Reference proteome</keyword>
<feature type="transmembrane region" description="Helical" evidence="8">
    <location>
        <begin position="6"/>
        <end position="28"/>
    </location>
</feature>
<dbReference type="PANTHER" id="PTHR43829:SF9">
    <property type="entry name" value="AQUAPORIN-9"/>
    <property type="match status" value="1"/>
</dbReference>
<comment type="similarity">
    <text evidence="2 7">Belongs to the MIP/aquaporin (TC 1.A.8) family.</text>
</comment>
<dbReference type="PRINTS" id="PR00783">
    <property type="entry name" value="MINTRINSICP"/>
</dbReference>
<organism evidence="9 10">
    <name type="scientific">Chitinophaga arvensicola</name>
    <dbReference type="NCBI Taxonomy" id="29529"/>
    <lineage>
        <taxon>Bacteria</taxon>
        <taxon>Pseudomonadati</taxon>
        <taxon>Bacteroidota</taxon>
        <taxon>Chitinophagia</taxon>
        <taxon>Chitinophagales</taxon>
        <taxon>Chitinophagaceae</taxon>
        <taxon>Chitinophaga</taxon>
    </lineage>
</organism>
<evidence type="ECO:0000256" key="4">
    <source>
        <dbReference type="ARBA" id="ARBA00022692"/>
    </source>
</evidence>
<keyword evidence="4 7" id="KW-0812">Transmembrane</keyword>
<dbReference type="InterPro" id="IPR022357">
    <property type="entry name" value="MIP_CS"/>
</dbReference>
<evidence type="ECO:0000256" key="7">
    <source>
        <dbReference type="RuleBase" id="RU000477"/>
    </source>
</evidence>
<dbReference type="Proteomes" id="UP000199310">
    <property type="component" value="Unassembled WGS sequence"/>
</dbReference>
<dbReference type="AlphaFoldDB" id="A0A1I0SD06"/>
<evidence type="ECO:0000256" key="3">
    <source>
        <dbReference type="ARBA" id="ARBA00022448"/>
    </source>
</evidence>
<evidence type="ECO:0000256" key="1">
    <source>
        <dbReference type="ARBA" id="ARBA00004141"/>
    </source>
</evidence>
<feature type="transmembrane region" description="Helical" evidence="8">
    <location>
        <begin position="35"/>
        <end position="56"/>
    </location>
</feature>
<feature type="transmembrane region" description="Helical" evidence="8">
    <location>
        <begin position="163"/>
        <end position="185"/>
    </location>
</feature>
<feature type="transmembrane region" description="Helical" evidence="8">
    <location>
        <begin position="84"/>
        <end position="104"/>
    </location>
</feature>
<accession>A0A1I0SD06</accession>